<sequence>MNPEFPNSNGSNNLDNGYLAHLAESNDYIQEDSNNNLESAHYSEFSYFEGEGNVRIDHEGSLSYCFHNNDEINFDGQKVSKHNIEYSGSDFLEEDGRNSKIEEWDIDNLTMCWEYAIESYKQYHGIISVPKKEDLKTYENSSNTNENLGNVYILKSDKSSLVVNESKSKDLVIESGNYVVRNANKKRLRSGSCKNEIQIGEKLQDSIVSTGSFSKNVEHKHEVSEKELQLENSDEIDTGRLEKKAYDFKSSSFKNDKEVVQNKKSFRDHQKITQNISVLDLEYDLNKQESPKKMDSLQNNVPEPLKSKRETKFNKQDQNPLCDNSVNSTLDWLHINEDSNSKRSKSKSIIEKPFKLDSLKLFDSIQVSLPPMPKNEDELVKYLCSSMYYMGYYKGMYEERSKKSKKKKDAKKRTKKI</sequence>
<proteinExistence type="predicted"/>
<evidence type="ECO:0000313" key="2">
    <source>
        <dbReference type="EMBL" id="PVV01909.1"/>
    </source>
</evidence>
<keyword evidence="3" id="KW-1185">Reference proteome</keyword>
<accession>A0A2T9ZBC1</accession>
<dbReference type="EMBL" id="MBFS01000710">
    <property type="protein sequence ID" value="PVV01909.1"/>
    <property type="molecule type" value="Genomic_DNA"/>
</dbReference>
<reference evidence="2 3" key="1">
    <citation type="journal article" date="2018" name="MBio">
        <title>Comparative Genomics Reveals the Core Gene Toolbox for the Fungus-Insect Symbiosis.</title>
        <authorList>
            <person name="Wang Y."/>
            <person name="Stata M."/>
            <person name="Wang W."/>
            <person name="Stajich J.E."/>
            <person name="White M.M."/>
            <person name="Moncalvo J.M."/>
        </authorList>
    </citation>
    <scope>NUCLEOTIDE SEQUENCE [LARGE SCALE GENOMIC DNA]</scope>
    <source>
        <strain evidence="2 3">SC-DP-2</strain>
    </source>
</reference>
<feature type="region of interest" description="Disordered" evidence="1">
    <location>
        <begin position="289"/>
        <end position="322"/>
    </location>
</feature>
<comment type="caution">
    <text evidence="2">The sequence shown here is derived from an EMBL/GenBank/DDBJ whole genome shotgun (WGS) entry which is preliminary data.</text>
</comment>
<evidence type="ECO:0000313" key="3">
    <source>
        <dbReference type="Proteomes" id="UP000245609"/>
    </source>
</evidence>
<gene>
    <name evidence="2" type="ORF">BB560_003654</name>
</gene>
<organism evidence="2 3">
    <name type="scientific">Smittium megazygosporum</name>
    <dbReference type="NCBI Taxonomy" id="133381"/>
    <lineage>
        <taxon>Eukaryota</taxon>
        <taxon>Fungi</taxon>
        <taxon>Fungi incertae sedis</taxon>
        <taxon>Zoopagomycota</taxon>
        <taxon>Kickxellomycotina</taxon>
        <taxon>Harpellomycetes</taxon>
        <taxon>Harpellales</taxon>
        <taxon>Legeriomycetaceae</taxon>
        <taxon>Smittium</taxon>
    </lineage>
</organism>
<dbReference type="Proteomes" id="UP000245609">
    <property type="component" value="Unassembled WGS sequence"/>
</dbReference>
<protein>
    <recommendedName>
        <fullName evidence="4">Survival motor neuron Tudor domain-containing protein</fullName>
    </recommendedName>
</protein>
<evidence type="ECO:0000256" key="1">
    <source>
        <dbReference type="SAM" id="MobiDB-lite"/>
    </source>
</evidence>
<evidence type="ECO:0008006" key="4">
    <source>
        <dbReference type="Google" id="ProtNLM"/>
    </source>
</evidence>
<dbReference type="AlphaFoldDB" id="A0A2T9ZBC1"/>
<feature type="compositionally biased region" description="Basic and acidic residues" evidence="1">
    <location>
        <begin position="305"/>
        <end position="315"/>
    </location>
</feature>
<name>A0A2T9ZBC1_9FUNG</name>